<protein>
    <submittedName>
        <fullName evidence="1">Uncharacterized protein</fullName>
    </submittedName>
</protein>
<proteinExistence type="predicted"/>
<sequence length="47" mass="5463">MPLKTPEVGFCEVYYSVLEVWNKLFNTIKYSVFLFLLLGNCDAEISK</sequence>
<evidence type="ECO:0000313" key="1">
    <source>
        <dbReference type="EMBL" id="MBX67282.1"/>
    </source>
</evidence>
<organism evidence="1">
    <name type="scientific">Rhizophora mucronata</name>
    <name type="common">Asiatic mangrove</name>
    <dbReference type="NCBI Taxonomy" id="61149"/>
    <lineage>
        <taxon>Eukaryota</taxon>
        <taxon>Viridiplantae</taxon>
        <taxon>Streptophyta</taxon>
        <taxon>Embryophyta</taxon>
        <taxon>Tracheophyta</taxon>
        <taxon>Spermatophyta</taxon>
        <taxon>Magnoliopsida</taxon>
        <taxon>eudicotyledons</taxon>
        <taxon>Gunneridae</taxon>
        <taxon>Pentapetalae</taxon>
        <taxon>rosids</taxon>
        <taxon>fabids</taxon>
        <taxon>Malpighiales</taxon>
        <taxon>Rhizophoraceae</taxon>
        <taxon>Rhizophora</taxon>
    </lineage>
</organism>
<dbReference type="EMBL" id="GGEC01086798">
    <property type="protein sequence ID" value="MBX67282.1"/>
    <property type="molecule type" value="Transcribed_RNA"/>
</dbReference>
<name>A0A2P2QJW8_RHIMU</name>
<reference evidence="1" key="1">
    <citation type="submission" date="2018-02" db="EMBL/GenBank/DDBJ databases">
        <title>Rhizophora mucronata_Transcriptome.</title>
        <authorList>
            <person name="Meera S.P."/>
            <person name="Sreeshan A."/>
            <person name="Augustine A."/>
        </authorList>
    </citation>
    <scope>NUCLEOTIDE SEQUENCE</scope>
    <source>
        <tissue evidence="1">Leaf</tissue>
    </source>
</reference>
<dbReference type="AlphaFoldDB" id="A0A2P2QJW8"/>
<accession>A0A2P2QJW8</accession>